<keyword evidence="1" id="KW-0472">Membrane</keyword>
<gene>
    <name evidence="2" type="ORF">PWYN_09485</name>
</gene>
<keyword evidence="1" id="KW-0812">Transmembrane</keyword>
<dbReference type="AlphaFoldDB" id="A0A098MAG9"/>
<evidence type="ECO:0000256" key="1">
    <source>
        <dbReference type="SAM" id="Phobius"/>
    </source>
</evidence>
<keyword evidence="1" id="KW-1133">Transmembrane helix</keyword>
<sequence>MLRGEFRGDKLSILFTLLFSVFMSGYLVFFTGTLMNSSIGDKEQTAIVDFMLITMVPILGFTYSRRSFKYFSEDSYTKMLAYLHSLPIPAAVILCKRKIHAILTLGLNGILFFGLMYGLGKEIRLEMSPVPYIVFALTWIGYGLAVTGLYIFIEFLFSGKMYCLFTFIIMGICVGVSLLVKLTGGNLLFYSISCSKDYEFLSPLMWGSLLTGVVSMQLFSKWTLNRLKKRDLV</sequence>
<feature type="transmembrane region" description="Helical" evidence="1">
    <location>
        <begin position="12"/>
        <end position="34"/>
    </location>
</feature>
<organism evidence="2 3">
    <name type="scientific">Paenibacillus wynnii</name>
    <dbReference type="NCBI Taxonomy" id="268407"/>
    <lineage>
        <taxon>Bacteria</taxon>
        <taxon>Bacillati</taxon>
        <taxon>Bacillota</taxon>
        <taxon>Bacilli</taxon>
        <taxon>Bacillales</taxon>
        <taxon>Paenibacillaceae</taxon>
        <taxon>Paenibacillus</taxon>
    </lineage>
</organism>
<evidence type="ECO:0000313" key="3">
    <source>
        <dbReference type="Proteomes" id="UP000029734"/>
    </source>
</evidence>
<accession>A0A098MAG9</accession>
<evidence type="ECO:0000313" key="2">
    <source>
        <dbReference type="EMBL" id="KGE19545.1"/>
    </source>
</evidence>
<reference evidence="2 3" key="2">
    <citation type="submission" date="2014-10" db="EMBL/GenBank/DDBJ databases">
        <title>Comparative genomics of the Paenibacillus odorifer group.</title>
        <authorList>
            <person name="Tsai Y.-C."/>
            <person name="Martin N."/>
            <person name="Korlach J."/>
            <person name="Wiedmann M."/>
        </authorList>
    </citation>
    <scope>NUCLEOTIDE SEQUENCE [LARGE SCALE GENOMIC DNA]</scope>
    <source>
        <strain evidence="2 3">DSM 18334</strain>
    </source>
</reference>
<keyword evidence="3" id="KW-1185">Reference proteome</keyword>
<dbReference type="EMBL" id="JQCR01000002">
    <property type="protein sequence ID" value="KGE19545.1"/>
    <property type="molecule type" value="Genomic_DNA"/>
</dbReference>
<feature type="transmembrane region" description="Helical" evidence="1">
    <location>
        <begin position="132"/>
        <end position="153"/>
    </location>
</feature>
<reference evidence="2 3" key="1">
    <citation type="submission" date="2014-08" db="EMBL/GenBank/DDBJ databases">
        <authorList>
            <person name="den Bakker H.C."/>
        </authorList>
    </citation>
    <scope>NUCLEOTIDE SEQUENCE [LARGE SCALE GENOMIC DNA]</scope>
    <source>
        <strain evidence="2 3">DSM 18334</strain>
    </source>
</reference>
<feature type="transmembrane region" description="Helical" evidence="1">
    <location>
        <begin position="162"/>
        <end position="180"/>
    </location>
</feature>
<feature type="transmembrane region" description="Helical" evidence="1">
    <location>
        <begin position="200"/>
        <end position="220"/>
    </location>
</feature>
<protein>
    <submittedName>
        <fullName evidence="2">Uncharacterized protein</fullName>
    </submittedName>
</protein>
<dbReference type="eggNOG" id="ENOG5033C3C">
    <property type="taxonomic scope" value="Bacteria"/>
</dbReference>
<feature type="transmembrane region" description="Helical" evidence="1">
    <location>
        <begin position="46"/>
        <end position="64"/>
    </location>
</feature>
<proteinExistence type="predicted"/>
<dbReference type="Proteomes" id="UP000029734">
    <property type="component" value="Unassembled WGS sequence"/>
</dbReference>
<feature type="transmembrane region" description="Helical" evidence="1">
    <location>
        <begin position="102"/>
        <end position="120"/>
    </location>
</feature>
<name>A0A098MAG9_9BACL</name>
<comment type="caution">
    <text evidence="2">The sequence shown here is derived from an EMBL/GenBank/DDBJ whole genome shotgun (WGS) entry which is preliminary data.</text>
</comment>
<dbReference type="STRING" id="268407.PWYN_09485"/>